<protein>
    <submittedName>
        <fullName evidence="1">Uncharacterized protein</fullName>
    </submittedName>
</protein>
<evidence type="ECO:0000313" key="2">
    <source>
        <dbReference type="Proteomes" id="UP000019260"/>
    </source>
</evidence>
<evidence type="ECO:0000313" key="1">
    <source>
        <dbReference type="EMBL" id="AHI58596.1"/>
    </source>
</evidence>
<dbReference type="EMBL" id="CP006720">
    <property type="protein sequence ID" value="AHI58596.1"/>
    <property type="molecule type" value="Genomic_DNA"/>
</dbReference>
<name>W6ANH8_9MOLU</name>
<dbReference type="AlphaFoldDB" id="W6ANH8"/>
<keyword evidence="2" id="KW-1185">Reference proteome</keyword>
<organism evidence="1 2">
    <name type="scientific">Spiroplasma mirum ATCC 29335</name>
    <dbReference type="NCBI Taxonomy" id="838561"/>
    <lineage>
        <taxon>Bacteria</taxon>
        <taxon>Bacillati</taxon>
        <taxon>Mycoplasmatota</taxon>
        <taxon>Mollicutes</taxon>
        <taxon>Entomoplasmatales</taxon>
        <taxon>Spiroplasmataceae</taxon>
        <taxon>Spiroplasma</taxon>
    </lineage>
</organism>
<accession>W6ANH8</accession>
<proteinExistence type="predicted"/>
<dbReference type="Proteomes" id="UP000019260">
    <property type="component" value="Chromosome"/>
</dbReference>
<dbReference type="HOGENOM" id="CLU_3367404_0_0_14"/>
<dbReference type="STRING" id="838561.P344_06465"/>
<gene>
    <name evidence="1" type="ORF">P344_06465</name>
</gene>
<reference evidence="1 2" key="1">
    <citation type="submission" date="2013-09" db="EMBL/GenBank/DDBJ databases">
        <title>Complete genome sequence of Spiroplasma mirum suckling mouse cataract agent.</title>
        <authorList>
            <person name="Landry C.A."/>
            <person name="Bastian F.O."/>
            <person name="Thune R.L."/>
        </authorList>
    </citation>
    <scope>NUCLEOTIDE SEQUENCE [LARGE SCALE GENOMIC DNA]</scope>
    <source>
        <strain evidence="1 2">SMCA</strain>
    </source>
</reference>
<sequence>MSIIKPKLWEEVSLKEYNDSYRLTDPITEVPLKIQ</sequence>
<dbReference type="KEGG" id="smia:P344_06465"/>